<reference evidence="1 2" key="1">
    <citation type="journal article" date="2013" name="Mar. Genomics">
        <title>Expression of sulfatases in Rhodopirellula baltica and the diversity of sulfatases in the genus Rhodopirellula.</title>
        <authorList>
            <person name="Wegner C.E."/>
            <person name="Richter-Heitmann T."/>
            <person name="Klindworth A."/>
            <person name="Klockow C."/>
            <person name="Richter M."/>
            <person name="Achstetter T."/>
            <person name="Glockner F.O."/>
            <person name="Harder J."/>
        </authorList>
    </citation>
    <scope>NUCLEOTIDE SEQUENCE [LARGE SCALE GENOMIC DNA]</scope>
    <source>
        <strain evidence="1 2">SM1</strain>
    </source>
</reference>
<accession>M5RB46</accession>
<keyword evidence="2" id="KW-1185">Reference proteome</keyword>
<evidence type="ECO:0000313" key="1">
    <source>
        <dbReference type="EMBL" id="EMI16708.1"/>
    </source>
</evidence>
<name>M5RB46_9BACT</name>
<protein>
    <submittedName>
        <fullName evidence="1">Uncharacterized protein</fullName>
    </submittedName>
</protein>
<dbReference type="AlphaFoldDB" id="M5RB46"/>
<gene>
    <name evidence="1" type="ORF">RMSM_06359</name>
</gene>
<organism evidence="1 2">
    <name type="scientific">Rhodopirellula maiorica SM1</name>
    <dbReference type="NCBI Taxonomy" id="1265738"/>
    <lineage>
        <taxon>Bacteria</taxon>
        <taxon>Pseudomonadati</taxon>
        <taxon>Planctomycetota</taxon>
        <taxon>Planctomycetia</taxon>
        <taxon>Pirellulales</taxon>
        <taxon>Pirellulaceae</taxon>
        <taxon>Novipirellula</taxon>
    </lineage>
</organism>
<dbReference type="Proteomes" id="UP000011991">
    <property type="component" value="Unassembled WGS sequence"/>
</dbReference>
<dbReference type="EMBL" id="ANOG01000923">
    <property type="protein sequence ID" value="EMI16708.1"/>
    <property type="molecule type" value="Genomic_DNA"/>
</dbReference>
<comment type="caution">
    <text evidence="1">The sequence shown here is derived from an EMBL/GenBank/DDBJ whole genome shotgun (WGS) entry which is preliminary data.</text>
</comment>
<proteinExistence type="predicted"/>
<sequence length="47" mass="5287">MLVYTPDVWFDNSGLDDVREKRPLRGTKAIAARTSMAAGEKAIHERL</sequence>
<evidence type="ECO:0000313" key="2">
    <source>
        <dbReference type="Proteomes" id="UP000011991"/>
    </source>
</evidence>